<feature type="coiled-coil region" evidence="3">
    <location>
        <begin position="405"/>
        <end position="439"/>
    </location>
</feature>
<dbReference type="Proteomes" id="UP000016922">
    <property type="component" value="Unassembled WGS sequence"/>
</dbReference>
<dbReference type="SUPFAM" id="SSF47459">
    <property type="entry name" value="HLH, helix-loop-helix DNA-binding domain"/>
    <property type="match status" value="1"/>
</dbReference>
<dbReference type="SMART" id="SM00353">
    <property type="entry name" value="HLH"/>
    <property type="match status" value="1"/>
</dbReference>
<evidence type="ECO:0000256" key="3">
    <source>
        <dbReference type="SAM" id="Coils"/>
    </source>
</evidence>
<evidence type="ECO:0000259" key="5">
    <source>
        <dbReference type="PROSITE" id="PS50888"/>
    </source>
</evidence>
<accession>S3DWQ5</accession>
<feature type="compositionally biased region" description="Polar residues" evidence="4">
    <location>
        <begin position="276"/>
        <end position="292"/>
    </location>
</feature>
<dbReference type="GO" id="GO:0003677">
    <property type="term" value="F:DNA binding"/>
    <property type="evidence" value="ECO:0007669"/>
    <property type="project" value="UniProtKB-KW"/>
</dbReference>
<dbReference type="RefSeq" id="XP_008077189.1">
    <property type="nucleotide sequence ID" value="XM_008078998.1"/>
</dbReference>
<dbReference type="Pfam" id="PF00010">
    <property type="entry name" value="HLH"/>
    <property type="match status" value="1"/>
</dbReference>
<dbReference type="STRING" id="1116229.S3DWQ5"/>
<dbReference type="InterPro" id="IPR036638">
    <property type="entry name" value="HLH_DNA-bd_sf"/>
</dbReference>
<dbReference type="EMBL" id="KE145353">
    <property type="protein sequence ID" value="EPE36371.1"/>
    <property type="molecule type" value="Genomic_DNA"/>
</dbReference>
<name>S3DWQ5_GLAL2</name>
<organism evidence="6 7">
    <name type="scientific">Glarea lozoyensis (strain ATCC 20868 / MF5171)</name>
    <dbReference type="NCBI Taxonomy" id="1116229"/>
    <lineage>
        <taxon>Eukaryota</taxon>
        <taxon>Fungi</taxon>
        <taxon>Dikarya</taxon>
        <taxon>Ascomycota</taxon>
        <taxon>Pezizomycotina</taxon>
        <taxon>Leotiomycetes</taxon>
        <taxon>Helotiales</taxon>
        <taxon>Helotiaceae</taxon>
        <taxon>Glarea</taxon>
    </lineage>
</organism>
<dbReference type="GeneID" id="19464763"/>
<keyword evidence="1 6" id="KW-0238">DNA-binding</keyword>
<gene>
    <name evidence="6" type="ORF">GLAREA_05709</name>
</gene>
<feature type="region of interest" description="Disordered" evidence="4">
    <location>
        <begin position="255"/>
        <end position="296"/>
    </location>
</feature>
<reference evidence="6 7" key="1">
    <citation type="journal article" date="2013" name="BMC Genomics">
        <title>Genomics-driven discovery of the pneumocandin biosynthetic gene cluster in the fungus Glarea lozoyensis.</title>
        <authorList>
            <person name="Chen L."/>
            <person name="Yue Q."/>
            <person name="Zhang X."/>
            <person name="Xiang M."/>
            <person name="Wang C."/>
            <person name="Li S."/>
            <person name="Che Y."/>
            <person name="Ortiz-Lopez F.J."/>
            <person name="Bills G.F."/>
            <person name="Liu X."/>
            <person name="An Z."/>
        </authorList>
    </citation>
    <scope>NUCLEOTIDE SEQUENCE [LARGE SCALE GENOMIC DNA]</scope>
    <source>
        <strain evidence="7">ATCC 20868 / MF5171</strain>
    </source>
</reference>
<evidence type="ECO:0000313" key="6">
    <source>
        <dbReference type="EMBL" id="EPE36371.1"/>
    </source>
</evidence>
<feature type="compositionally biased region" description="Polar residues" evidence="4">
    <location>
        <begin position="453"/>
        <end position="468"/>
    </location>
</feature>
<dbReference type="PROSITE" id="PS50888">
    <property type="entry name" value="BHLH"/>
    <property type="match status" value="1"/>
</dbReference>
<evidence type="ECO:0000256" key="4">
    <source>
        <dbReference type="SAM" id="MobiDB-lite"/>
    </source>
</evidence>
<dbReference type="GO" id="GO:0046983">
    <property type="term" value="F:protein dimerization activity"/>
    <property type="evidence" value="ECO:0007669"/>
    <property type="project" value="InterPro"/>
</dbReference>
<dbReference type="OrthoDB" id="8964853at2759"/>
<dbReference type="OMA" id="MQHKQLS"/>
<feature type="compositionally biased region" description="Low complexity" evidence="4">
    <location>
        <begin position="160"/>
        <end position="176"/>
    </location>
</feature>
<dbReference type="GO" id="GO:0003700">
    <property type="term" value="F:DNA-binding transcription factor activity"/>
    <property type="evidence" value="ECO:0007669"/>
    <property type="project" value="TreeGrafter"/>
</dbReference>
<feature type="region of interest" description="Disordered" evidence="4">
    <location>
        <begin position="501"/>
        <end position="524"/>
    </location>
</feature>
<protein>
    <submittedName>
        <fullName evidence="6">HLH, helix-loop-helix DNA-binding protein</fullName>
    </submittedName>
</protein>
<keyword evidence="2" id="KW-0539">Nucleus</keyword>
<dbReference type="InterPro" id="IPR011598">
    <property type="entry name" value="bHLH_dom"/>
</dbReference>
<evidence type="ECO:0000256" key="1">
    <source>
        <dbReference type="ARBA" id="ARBA00023125"/>
    </source>
</evidence>
<dbReference type="eggNOG" id="KOG2483">
    <property type="taxonomic scope" value="Eukaryota"/>
</dbReference>
<feature type="compositionally biased region" description="Basic and acidic residues" evidence="4">
    <location>
        <begin position="60"/>
        <end position="69"/>
    </location>
</feature>
<feature type="compositionally biased region" description="Polar residues" evidence="4">
    <location>
        <begin position="32"/>
        <end position="56"/>
    </location>
</feature>
<feature type="region of interest" description="Disordered" evidence="4">
    <location>
        <begin position="310"/>
        <end position="353"/>
    </location>
</feature>
<proteinExistence type="predicted"/>
<dbReference type="PANTHER" id="PTHR10328">
    <property type="entry name" value="PROTEIN MAX MYC-ASSOCIATED FACTOR X"/>
    <property type="match status" value="1"/>
</dbReference>
<feature type="region of interest" description="Disordered" evidence="4">
    <location>
        <begin position="1"/>
        <end position="89"/>
    </location>
</feature>
<evidence type="ECO:0000313" key="7">
    <source>
        <dbReference type="Proteomes" id="UP000016922"/>
    </source>
</evidence>
<keyword evidence="7" id="KW-1185">Reference proteome</keyword>
<dbReference type="Gene3D" id="4.10.280.10">
    <property type="entry name" value="Helix-loop-helix DNA-binding domain"/>
    <property type="match status" value="1"/>
</dbReference>
<evidence type="ECO:0000256" key="2">
    <source>
        <dbReference type="ARBA" id="ARBA00023242"/>
    </source>
</evidence>
<dbReference type="GO" id="GO:0045944">
    <property type="term" value="P:positive regulation of transcription by RNA polymerase II"/>
    <property type="evidence" value="ECO:0007669"/>
    <property type="project" value="TreeGrafter"/>
</dbReference>
<dbReference type="HOGENOM" id="CLU_017046_0_0_1"/>
<dbReference type="PANTHER" id="PTHR10328:SF15">
    <property type="entry name" value="BHLH TRANSCRIPTION FACTOR"/>
    <property type="match status" value="1"/>
</dbReference>
<feature type="compositionally biased region" description="Polar residues" evidence="4">
    <location>
        <begin position="193"/>
        <end position="220"/>
    </location>
</feature>
<dbReference type="KEGG" id="glz:GLAREA_05709"/>
<feature type="region of interest" description="Disordered" evidence="4">
    <location>
        <begin position="445"/>
        <end position="482"/>
    </location>
</feature>
<sequence length="524" mass="57717">MDQHKSGHQAVKPPTTISSMLNEPSVYREPSSGDSAYASQNNSKHSSLSNTHNGINTHHMGSDHNHAEKTPSPVFNGISPHPLSSPTGAMSVASIVSPTIPERREQIAHNRLSDNRLSVQTIDSALHNGSINGDSRRESVDSRLGANFGDMRLSGASPYASNNQSTTSLQSTLAQQRNPGATDRPHLGLRYSDQFSPRSSRFSQASDPVSPSRGILTSKTAPPIHGPPSREIAEAPHAIPGQAWALDFHADPSEADAHVNRNGTSFFDNDSRRNSFTDSIASSAYTTESRLPQGQRRLDDQSDLNHRLSRASSELQVSTHHHSLQHRQVAELQGEGTSPGGSQPYSRTPELRVSHKLAERKRRTEMKDLFDQLRDLMPQERGSKASKWEILTKAISEYGRAMTDISRLTVKIRSVEQELETSRREAAALRLENSQLRGELASFANSHRPAPQPQMNNDYPPQNNNMYGGSQADRNPRHGHDPYVVRSAEQLPPIRNAISGHPQAPEAMSGIQYQNSYRPGVDHF</sequence>
<keyword evidence="3" id="KW-0175">Coiled coil</keyword>
<feature type="region of interest" description="Disordered" evidence="4">
    <location>
        <begin position="155"/>
        <end position="232"/>
    </location>
</feature>
<dbReference type="AlphaFoldDB" id="S3DWQ5"/>
<feature type="domain" description="BHLH" evidence="5">
    <location>
        <begin position="350"/>
        <end position="401"/>
    </location>
</feature>
<dbReference type="GO" id="GO:0090575">
    <property type="term" value="C:RNA polymerase II transcription regulator complex"/>
    <property type="evidence" value="ECO:0007669"/>
    <property type="project" value="TreeGrafter"/>
</dbReference>